<feature type="transmembrane region" description="Helical" evidence="1">
    <location>
        <begin position="566"/>
        <end position="588"/>
    </location>
</feature>
<keyword evidence="4" id="KW-1185">Reference proteome</keyword>
<accession>A0A2J6TKJ8</accession>
<evidence type="ECO:0000256" key="1">
    <source>
        <dbReference type="SAM" id="Phobius"/>
    </source>
</evidence>
<organism evidence="3 4">
    <name type="scientific">Hyaloscypha bicolor E</name>
    <dbReference type="NCBI Taxonomy" id="1095630"/>
    <lineage>
        <taxon>Eukaryota</taxon>
        <taxon>Fungi</taxon>
        <taxon>Dikarya</taxon>
        <taxon>Ascomycota</taxon>
        <taxon>Pezizomycotina</taxon>
        <taxon>Leotiomycetes</taxon>
        <taxon>Helotiales</taxon>
        <taxon>Hyaloscyphaceae</taxon>
        <taxon>Hyaloscypha</taxon>
        <taxon>Hyaloscypha bicolor</taxon>
    </lineage>
</organism>
<evidence type="ECO:0000313" key="4">
    <source>
        <dbReference type="Proteomes" id="UP000235371"/>
    </source>
</evidence>
<sequence>MATKSMQDIYQSFALDLAVEEIRIVKVRPGFGNDIFCELEKLVLPQHTTDDKGGTGKPAKANYVALSYMWDYMTPSLLPSKHWSRKNQEKEIYCNGASLTVKSNLYAALHQLRHKTEPTILWTDAICINQKDDDEKTSQVRLMRKIYALAEKTVVWLGQETYVSAQGFKAIRFLADIMRSSYLAGSKNQEEAPRQSLSLLQSFINPNRYLWHVGAFTLLLRNPYFTRVWIVQEIGLSQNLEFRGGEECVSLSDFALAASAAAFSAIGSKNSLNLTNILAVRFLVRGGPREGLGDPSWLHAEAAGEKLTLVRDILSIISLFRGSQSKMEVDKIFGLLGLCREMNNAQTFGIEEDYSLSVQEAYTRTAISILEGRRDLDIFAALRLQSYDENIFNLPSWVPDWSNTEHPTIPLNAGSGSHTMAKYSEFEYRVEKTPGNLHTHILYLSGHLIDRITEVGHACNTEKAQASAWFCFKNIFNFAGSHLLETFVNWWTQFDGNEPVSQEFLATITCGQDFKYNTDSIMELIRRFQQRGFHDLPIVLKLGWTFIPIRASELYFKPTLERLHIITLQCLAIPATLFLASYVCFAIWPRLVMFKLSPQEDDFYDNGLAHIEGRSMARTETSKLALVPDGARIGDLIAICKGGRVPFVLRNTATEGRFQIVGEGYVHSVMDVKEGYDEDRCMKLAIV</sequence>
<reference evidence="3 4" key="1">
    <citation type="submission" date="2016-04" db="EMBL/GenBank/DDBJ databases">
        <title>A degradative enzymes factory behind the ericoid mycorrhizal symbiosis.</title>
        <authorList>
            <consortium name="DOE Joint Genome Institute"/>
            <person name="Martino E."/>
            <person name="Morin E."/>
            <person name="Grelet G."/>
            <person name="Kuo A."/>
            <person name="Kohler A."/>
            <person name="Daghino S."/>
            <person name="Barry K."/>
            <person name="Choi C."/>
            <person name="Cichocki N."/>
            <person name="Clum A."/>
            <person name="Copeland A."/>
            <person name="Hainaut M."/>
            <person name="Haridas S."/>
            <person name="Labutti K."/>
            <person name="Lindquist E."/>
            <person name="Lipzen A."/>
            <person name="Khouja H.-R."/>
            <person name="Murat C."/>
            <person name="Ohm R."/>
            <person name="Olson A."/>
            <person name="Spatafora J."/>
            <person name="Veneault-Fourrey C."/>
            <person name="Henrissat B."/>
            <person name="Grigoriev I."/>
            <person name="Martin F."/>
            <person name="Perotto S."/>
        </authorList>
    </citation>
    <scope>NUCLEOTIDE SEQUENCE [LARGE SCALE GENOMIC DNA]</scope>
    <source>
        <strain evidence="3 4">E</strain>
    </source>
</reference>
<dbReference type="PANTHER" id="PTHR24148">
    <property type="entry name" value="ANKYRIN REPEAT DOMAIN-CONTAINING PROTEIN 39 HOMOLOG-RELATED"/>
    <property type="match status" value="1"/>
</dbReference>
<dbReference type="Pfam" id="PF26639">
    <property type="entry name" value="Het-6_barrel"/>
    <property type="match status" value="1"/>
</dbReference>
<dbReference type="GeneID" id="36587707"/>
<dbReference type="PANTHER" id="PTHR24148:SF64">
    <property type="entry name" value="HETEROKARYON INCOMPATIBILITY DOMAIN-CONTAINING PROTEIN"/>
    <property type="match status" value="1"/>
</dbReference>
<protein>
    <submittedName>
        <fullName evidence="3">HET-domain-containing protein</fullName>
    </submittedName>
</protein>
<name>A0A2J6TKJ8_9HELO</name>
<dbReference type="EMBL" id="KZ613780">
    <property type="protein sequence ID" value="PMD63544.1"/>
    <property type="molecule type" value="Genomic_DNA"/>
</dbReference>
<proteinExistence type="predicted"/>
<gene>
    <name evidence="3" type="ORF">K444DRAFT_609748</name>
</gene>
<keyword evidence="1" id="KW-0812">Transmembrane</keyword>
<dbReference type="Pfam" id="PF06985">
    <property type="entry name" value="HET"/>
    <property type="match status" value="1"/>
</dbReference>
<feature type="domain" description="Heterokaryon incompatibility" evidence="2">
    <location>
        <begin position="63"/>
        <end position="233"/>
    </location>
</feature>
<dbReference type="InterPro" id="IPR052895">
    <property type="entry name" value="HetReg/Transcr_Mod"/>
</dbReference>
<dbReference type="RefSeq" id="XP_024740448.1">
    <property type="nucleotide sequence ID" value="XM_024879630.1"/>
</dbReference>
<keyword evidence="1" id="KW-0472">Membrane</keyword>
<dbReference type="InParanoid" id="A0A2J6TKJ8"/>
<evidence type="ECO:0000313" key="3">
    <source>
        <dbReference type="EMBL" id="PMD63544.1"/>
    </source>
</evidence>
<dbReference type="Proteomes" id="UP000235371">
    <property type="component" value="Unassembled WGS sequence"/>
</dbReference>
<keyword evidence="1" id="KW-1133">Transmembrane helix</keyword>
<evidence type="ECO:0000259" key="2">
    <source>
        <dbReference type="Pfam" id="PF06985"/>
    </source>
</evidence>
<dbReference type="STRING" id="1095630.A0A2J6TKJ8"/>
<dbReference type="OrthoDB" id="5416609at2759"/>
<dbReference type="InterPro" id="IPR010730">
    <property type="entry name" value="HET"/>
</dbReference>
<dbReference type="AlphaFoldDB" id="A0A2J6TKJ8"/>